<reference evidence="1 2" key="1">
    <citation type="journal article" date="2014" name="MBio">
        <title>The Ordospora colligata genome; evolution of extreme reduction in microsporidia and host-to-parasite horizontal gene transfer.</title>
        <authorList>
            <person name="Pombert J.-F."/>
            <person name="Haag K.L."/>
            <person name="Beidas S."/>
            <person name="Ebert D."/>
            <person name="Keeling P.J."/>
        </authorList>
    </citation>
    <scope>NUCLEOTIDE SEQUENCE [LARGE SCALE GENOMIC DNA]</scope>
    <source>
        <strain evidence="1 2">OC4</strain>
    </source>
</reference>
<organism evidence="1 2">
    <name type="scientific">Ordospora colligata OC4</name>
    <dbReference type="NCBI Taxonomy" id="1354746"/>
    <lineage>
        <taxon>Eukaryota</taxon>
        <taxon>Fungi</taxon>
        <taxon>Fungi incertae sedis</taxon>
        <taxon>Microsporidia</taxon>
        <taxon>Ordosporidae</taxon>
        <taxon>Ordospora</taxon>
    </lineage>
</organism>
<comment type="caution">
    <text evidence="1">The sequence shown here is derived from an EMBL/GenBank/DDBJ whole genome shotgun (WGS) entry which is preliminary data.</text>
</comment>
<evidence type="ECO:0000313" key="2">
    <source>
        <dbReference type="Proteomes" id="UP000031056"/>
    </source>
</evidence>
<name>A0A0B2UJB5_9MICR</name>
<dbReference type="Proteomes" id="UP000031056">
    <property type="component" value="Unassembled WGS sequence"/>
</dbReference>
<keyword evidence="2" id="KW-1185">Reference proteome</keyword>
<dbReference type="HOGENOM" id="CLU_1272651_0_0_1"/>
<sequence>MVLKIYISIMKMKGSDKAKAQKKMYSIINDILIDELSIVCGNISGIIYQKMTHKEIRKEVRKVLFDYVNNGVYYEHKSMLKSIIIRFVNDCLPIIHSNINDLHSVLNEEYYTDDKMKEEAIQKNWCNLIALWGKKQTNMIINSLMIQYMVDKYNQKTNMNKFKNTTNEKIKVSEQSTVNIKQTDNAIDNNAVDQKTGMHFMSYCLIFVLRIRIKRPI</sequence>
<dbReference type="AlphaFoldDB" id="A0A0B2UJB5"/>
<dbReference type="EMBL" id="JOKQ01000007">
    <property type="protein sequence ID" value="KHN69438.1"/>
    <property type="molecule type" value="Genomic_DNA"/>
</dbReference>
<dbReference type="InParanoid" id="A0A0B2UJB5"/>
<dbReference type="VEuPathDB" id="MicrosporidiaDB:M896_070040"/>
<dbReference type="RefSeq" id="XP_014563480.1">
    <property type="nucleotide sequence ID" value="XM_014707994.1"/>
</dbReference>
<dbReference type="GeneID" id="26261973"/>
<accession>A0A0B2UJB5</accession>
<evidence type="ECO:0000313" key="1">
    <source>
        <dbReference type="EMBL" id="KHN69438.1"/>
    </source>
</evidence>
<proteinExistence type="predicted"/>
<gene>
    <name evidence="1" type="ORF">M896_070040</name>
</gene>
<protein>
    <submittedName>
        <fullName evidence="1">Uncharacterized protein</fullName>
    </submittedName>
</protein>